<dbReference type="HOGENOM" id="CLU_3215127_0_0_6"/>
<keyword evidence="2" id="KW-1185">Reference proteome</keyword>
<gene>
    <name evidence="1" type="ordered locus">ESA_00070</name>
</gene>
<protein>
    <submittedName>
        <fullName evidence="1">Uncharacterized protein</fullName>
    </submittedName>
</protein>
<dbReference type="KEGG" id="esa:ESA_00070"/>
<accession>A7MPC4</accession>
<organism evidence="1 2">
    <name type="scientific">Cronobacter sakazakii (strain ATCC BAA-894)</name>
    <name type="common">Enterobacter sakazakii</name>
    <dbReference type="NCBI Taxonomy" id="290339"/>
    <lineage>
        <taxon>Bacteria</taxon>
        <taxon>Pseudomonadati</taxon>
        <taxon>Pseudomonadota</taxon>
        <taxon>Gammaproteobacteria</taxon>
        <taxon>Enterobacterales</taxon>
        <taxon>Enterobacteriaceae</taxon>
        <taxon>Cronobacter</taxon>
    </lineage>
</organism>
<dbReference type="Proteomes" id="UP000000260">
    <property type="component" value="Chromosome"/>
</dbReference>
<reference evidence="1 2" key="1">
    <citation type="journal article" date="2010" name="PLoS ONE">
        <title>Genome sequence of Cronobacter sakazakii BAA-894 and comparative genomic hybridization analysis with other Cronobacter species.</title>
        <authorList>
            <person name="Kucerova E."/>
            <person name="Clifton S.W."/>
            <person name="Xia X.Q."/>
            <person name="Long F."/>
            <person name="Porwollik S."/>
            <person name="Fulton L."/>
            <person name="Fronick C."/>
            <person name="Minx P."/>
            <person name="Kyung K."/>
            <person name="Warren W."/>
            <person name="Fulton R."/>
            <person name="Feng D."/>
            <person name="Wollam A."/>
            <person name="Shah N."/>
            <person name="Bhonagiri V."/>
            <person name="Nash W.E."/>
            <person name="Hallsworth-Pepin K."/>
            <person name="Wilson R.K."/>
            <person name="McClelland M."/>
            <person name="Forsythe S.J."/>
        </authorList>
    </citation>
    <scope>NUCLEOTIDE SEQUENCE [LARGE SCALE GENOMIC DNA]</scope>
    <source>
        <strain evidence="1 2">ATCC BAA-894</strain>
    </source>
</reference>
<sequence length="44" mass="5065">MLFARVPLLFNLEVNPKIAVPVFCTPEMFQINRISILQGYIITN</sequence>
<name>A7MPC4_CROS8</name>
<evidence type="ECO:0000313" key="2">
    <source>
        <dbReference type="Proteomes" id="UP000000260"/>
    </source>
</evidence>
<evidence type="ECO:0000313" key="1">
    <source>
        <dbReference type="EMBL" id="ABU75375.1"/>
    </source>
</evidence>
<dbReference type="AlphaFoldDB" id="A7MPC4"/>
<dbReference type="EMBL" id="CP000783">
    <property type="protein sequence ID" value="ABU75375.1"/>
    <property type="molecule type" value="Genomic_DNA"/>
</dbReference>
<proteinExistence type="predicted"/>